<dbReference type="GO" id="GO:1901135">
    <property type="term" value="P:carbohydrate derivative metabolic process"/>
    <property type="evidence" value="ECO:0007669"/>
    <property type="project" value="InterPro"/>
</dbReference>
<keyword evidence="2 4" id="KW-0413">Isomerase</keyword>
<dbReference type="Proteomes" id="UP000252586">
    <property type="component" value="Unassembled WGS sequence"/>
</dbReference>
<reference evidence="4 5" key="1">
    <citation type="submission" date="2018-06" db="EMBL/GenBank/DDBJ databases">
        <title>Genomic Encyclopedia of Type Strains, Phase IV (KMG-IV): sequencing the most valuable type-strain genomes for metagenomic binning, comparative biology and taxonomic classification.</title>
        <authorList>
            <person name="Goeker M."/>
        </authorList>
    </citation>
    <scope>NUCLEOTIDE SEQUENCE [LARGE SCALE GENOMIC DNA]</scope>
    <source>
        <strain evidence="4 5">DSM 44599</strain>
    </source>
</reference>
<dbReference type="AlphaFoldDB" id="A0A366E352"/>
<accession>A0A366E352</accession>
<feature type="domain" description="Bifunctional glucose-6-phosphate/mannose-6-phosphate isomerase C-terminal" evidence="3">
    <location>
        <begin position="60"/>
        <end position="194"/>
    </location>
</feature>
<dbReference type="OrthoDB" id="3969564at2"/>
<dbReference type="STRING" id="1210090.GCA_001613185_02950"/>
<protein>
    <submittedName>
        <fullName evidence="4">Phosphoglucose isomerase-like protein</fullName>
    </submittedName>
</protein>
<evidence type="ECO:0000256" key="1">
    <source>
        <dbReference type="ARBA" id="ARBA00010523"/>
    </source>
</evidence>
<evidence type="ECO:0000259" key="3">
    <source>
        <dbReference type="Pfam" id="PF10432"/>
    </source>
</evidence>
<evidence type="ECO:0000313" key="5">
    <source>
        <dbReference type="Proteomes" id="UP000252586"/>
    </source>
</evidence>
<dbReference type="GO" id="GO:0097367">
    <property type="term" value="F:carbohydrate derivative binding"/>
    <property type="evidence" value="ECO:0007669"/>
    <property type="project" value="InterPro"/>
</dbReference>
<comment type="caution">
    <text evidence="4">The sequence shown here is derived from an EMBL/GenBank/DDBJ whole genome shotgun (WGS) entry which is preliminary data.</text>
</comment>
<dbReference type="GO" id="GO:0005975">
    <property type="term" value="P:carbohydrate metabolic process"/>
    <property type="evidence" value="ECO:0007669"/>
    <property type="project" value="InterPro"/>
</dbReference>
<sequence length="222" mass="25068">MFSGSAYPRGGFGGNSFESLFPLHRLFARLGVIEDDHHDKLATLAADLDGLYDVPSAQVARAFAERSIDANIMIATPKWHESLLKLAKMHLNEMAMVPATRTYFHEFCHSEVATLSDPERRHSVLLIDDPDDDEYTRRKAANLESLLTAPRPENAEIRFTRPTLRGDTFLHKYFHALEVIQRATLESGRYREVDSRNLISEAAGNPWYHSTTIDRELAAVAS</sequence>
<evidence type="ECO:0000256" key="2">
    <source>
        <dbReference type="ARBA" id="ARBA00023235"/>
    </source>
</evidence>
<dbReference type="Gene3D" id="3.40.50.10490">
    <property type="entry name" value="Glucose-6-phosphate isomerase like protein, domain 1"/>
    <property type="match status" value="1"/>
</dbReference>
<organism evidence="4 5">
    <name type="scientific">Nocardia puris</name>
    <dbReference type="NCBI Taxonomy" id="208602"/>
    <lineage>
        <taxon>Bacteria</taxon>
        <taxon>Bacillati</taxon>
        <taxon>Actinomycetota</taxon>
        <taxon>Actinomycetes</taxon>
        <taxon>Mycobacteriales</taxon>
        <taxon>Nocardiaceae</taxon>
        <taxon>Nocardia</taxon>
    </lineage>
</organism>
<dbReference type="InterPro" id="IPR046348">
    <property type="entry name" value="SIS_dom_sf"/>
</dbReference>
<proteinExistence type="inferred from homology"/>
<keyword evidence="5" id="KW-1185">Reference proteome</keyword>
<name>A0A366E352_9NOCA</name>
<dbReference type="InterPro" id="IPR019490">
    <property type="entry name" value="Glu6P/Mann6P_isomerase_C"/>
</dbReference>
<dbReference type="SUPFAM" id="SSF53697">
    <property type="entry name" value="SIS domain"/>
    <property type="match status" value="1"/>
</dbReference>
<dbReference type="Pfam" id="PF10432">
    <property type="entry name" value="bact-PGI_C"/>
    <property type="match status" value="1"/>
</dbReference>
<gene>
    <name evidence="4" type="ORF">DFR74_101817</name>
</gene>
<dbReference type="GO" id="GO:0004347">
    <property type="term" value="F:glucose-6-phosphate isomerase activity"/>
    <property type="evidence" value="ECO:0007669"/>
    <property type="project" value="InterPro"/>
</dbReference>
<dbReference type="GO" id="GO:0004476">
    <property type="term" value="F:mannose-6-phosphate isomerase activity"/>
    <property type="evidence" value="ECO:0007669"/>
    <property type="project" value="InterPro"/>
</dbReference>
<evidence type="ECO:0000313" key="4">
    <source>
        <dbReference type="EMBL" id="RBO96800.1"/>
    </source>
</evidence>
<comment type="similarity">
    <text evidence="1">Belongs to the PGI/PMI family.</text>
</comment>
<dbReference type="EMBL" id="QNRE01000001">
    <property type="protein sequence ID" value="RBO96800.1"/>
    <property type="molecule type" value="Genomic_DNA"/>
</dbReference>